<accession>A0A0A9AVA8</accession>
<dbReference type="AlphaFoldDB" id="A0A0A9AVA8"/>
<evidence type="ECO:0000313" key="1">
    <source>
        <dbReference type="EMBL" id="JAD53813.1"/>
    </source>
</evidence>
<name>A0A0A9AVA8_ARUDO</name>
<sequence>MKAVPFSEVSSYINNHVDQIMQTAHRSSVHEHFR</sequence>
<reference evidence="1" key="2">
    <citation type="journal article" date="2015" name="Data Brief">
        <title>Shoot transcriptome of the giant reed, Arundo donax.</title>
        <authorList>
            <person name="Barrero R.A."/>
            <person name="Guerrero F.D."/>
            <person name="Moolhuijzen P."/>
            <person name="Goolsby J.A."/>
            <person name="Tidwell J."/>
            <person name="Bellgard S.E."/>
            <person name="Bellgard M.I."/>
        </authorList>
    </citation>
    <scope>NUCLEOTIDE SEQUENCE</scope>
    <source>
        <tissue evidence="1">Shoot tissue taken approximately 20 cm above the soil surface</tissue>
    </source>
</reference>
<organism evidence="1">
    <name type="scientific">Arundo donax</name>
    <name type="common">Giant reed</name>
    <name type="synonym">Donax arundinaceus</name>
    <dbReference type="NCBI Taxonomy" id="35708"/>
    <lineage>
        <taxon>Eukaryota</taxon>
        <taxon>Viridiplantae</taxon>
        <taxon>Streptophyta</taxon>
        <taxon>Embryophyta</taxon>
        <taxon>Tracheophyta</taxon>
        <taxon>Spermatophyta</taxon>
        <taxon>Magnoliopsida</taxon>
        <taxon>Liliopsida</taxon>
        <taxon>Poales</taxon>
        <taxon>Poaceae</taxon>
        <taxon>PACMAD clade</taxon>
        <taxon>Arundinoideae</taxon>
        <taxon>Arundineae</taxon>
        <taxon>Arundo</taxon>
    </lineage>
</organism>
<dbReference type="EMBL" id="GBRH01244082">
    <property type="protein sequence ID" value="JAD53813.1"/>
    <property type="molecule type" value="Transcribed_RNA"/>
</dbReference>
<protein>
    <submittedName>
        <fullName evidence="1">Uncharacterized protein</fullName>
    </submittedName>
</protein>
<reference evidence="1" key="1">
    <citation type="submission" date="2014-09" db="EMBL/GenBank/DDBJ databases">
        <authorList>
            <person name="Magalhaes I.L.F."/>
            <person name="Oliveira U."/>
            <person name="Santos F.R."/>
            <person name="Vidigal T.H.D.A."/>
            <person name="Brescovit A.D."/>
            <person name="Santos A.J."/>
        </authorList>
    </citation>
    <scope>NUCLEOTIDE SEQUENCE</scope>
    <source>
        <tissue evidence="1">Shoot tissue taken approximately 20 cm above the soil surface</tissue>
    </source>
</reference>
<proteinExistence type="predicted"/>